<accession>A0A2W7U999</accession>
<keyword evidence="4" id="KW-1185">Reference proteome</keyword>
<feature type="domain" description="Ig-like" evidence="2">
    <location>
        <begin position="1236"/>
        <end position="1302"/>
    </location>
</feature>
<protein>
    <recommendedName>
        <fullName evidence="2">Ig-like domain-containing protein</fullName>
    </recommendedName>
</protein>
<gene>
    <name evidence="3" type="ORF">DOS84_18645</name>
</gene>
<evidence type="ECO:0000256" key="1">
    <source>
        <dbReference type="SAM" id="Phobius"/>
    </source>
</evidence>
<dbReference type="Proteomes" id="UP000249177">
    <property type="component" value="Unassembled WGS sequence"/>
</dbReference>
<feature type="domain" description="Ig-like" evidence="2">
    <location>
        <begin position="992"/>
        <end position="1069"/>
    </location>
</feature>
<comment type="caution">
    <text evidence="3">The sequence shown here is derived from an EMBL/GenBank/DDBJ whole genome shotgun (WGS) entry which is preliminary data.</text>
</comment>
<dbReference type="Gene3D" id="2.60.40.10">
    <property type="entry name" value="Immunoglobulins"/>
    <property type="match status" value="1"/>
</dbReference>
<feature type="domain" description="Ig-like" evidence="2">
    <location>
        <begin position="111"/>
        <end position="184"/>
    </location>
</feature>
<feature type="domain" description="Ig-like" evidence="2">
    <location>
        <begin position="1073"/>
        <end position="1149"/>
    </location>
</feature>
<reference evidence="3 4" key="1">
    <citation type="submission" date="2018-06" db="EMBL/GenBank/DDBJ databases">
        <title>Flavobacterium sp IMCC34762, genome.</title>
        <authorList>
            <person name="Joung Y."/>
            <person name="Cho J."/>
            <person name="Song J."/>
        </authorList>
    </citation>
    <scope>NUCLEOTIDE SEQUENCE [LARGE SCALE GENOMIC DNA]</scope>
    <source>
        <strain evidence="3 4">IMCC34762</strain>
    </source>
</reference>
<organism evidence="3 4">
    <name type="scientific">Flavobacterium aquariorum</name>
    <dbReference type="NCBI Taxonomy" id="2217670"/>
    <lineage>
        <taxon>Bacteria</taxon>
        <taxon>Pseudomonadati</taxon>
        <taxon>Bacteroidota</taxon>
        <taxon>Flavobacteriia</taxon>
        <taxon>Flavobacteriales</taxon>
        <taxon>Flavobacteriaceae</taxon>
        <taxon>Flavobacterium</taxon>
    </lineage>
</organism>
<dbReference type="InterPro" id="IPR044023">
    <property type="entry name" value="Ig_7"/>
</dbReference>
<dbReference type="InterPro" id="IPR026341">
    <property type="entry name" value="T9SS_type_B"/>
</dbReference>
<keyword evidence="1" id="KW-0472">Membrane</keyword>
<feature type="domain" description="Ig-like" evidence="2">
    <location>
        <begin position="754"/>
        <end position="825"/>
    </location>
</feature>
<keyword evidence="1" id="KW-1133">Transmembrane helix</keyword>
<feature type="domain" description="Ig-like" evidence="2">
    <location>
        <begin position="827"/>
        <end position="904"/>
    </location>
</feature>
<evidence type="ECO:0000313" key="4">
    <source>
        <dbReference type="Proteomes" id="UP000249177"/>
    </source>
</evidence>
<evidence type="ECO:0000259" key="2">
    <source>
        <dbReference type="Pfam" id="PF19081"/>
    </source>
</evidence>
<dbReference type="InterPro" id="IPR013783">
    <property type="entry name" value="Ig-like_fold"/>
</dbReference>
<dbReference type="NCBIfam" id="TIGR04131">
    <property type="entry name" value="Bac_Flav_CTERM"/>
    <property type="match status" value="1"/>
</dbReference>
<dbReference type="EMBL" id="QKXH01000016">
    <property type="protein sequence ID" value="PZX91867.1"/>
    <property type="molecule type" value="Genomic_DNA"/>
</dbReference>
<proteinExistence type="predicted"/>
<name>A0A2W7U999_9FLAO</name>
<dbReference type="OrthoDB" id="1391397at2"/>
<dbReference type="Pfam" id="PF13585">
    <property type="entry name" value="CHU_C"/>
    <property type="match status" value="1"/>
</dbReference>
<feature type="transmembrane region" description="Helical" evidence="1">
    <location>
        <begin position="50"/>
        <end position="69"/>
    </location>
</feature>
<dbReference type="Pfam" id="PF19081">
    <property type="entry name" value="Ig_7"/>
    <property type="match status" value="6"/>
</dbReference>
<evidence type="ECO:0000313" key="3">
    <source>
        <dbReference type="EMBL" id="PZX91867.1"/>
    </source>
</evidence>
<keyword evidence="1" id="KW-0812">Transmembrane</keyword>
<sequence>MNICADYIVIVLLEKKTHCCKVNKGLLLKPCVLPNRYFFNNKNRLMKIKLRLILIIAIILSNGIIASNFDNLTLLTKNKGEVLLFKRSKSIKGLHLTSSEKCDVLAIVTPPTTTAGSSCGPGVINLSAIGASGDIIEWYASQTSTTVLATGNNYSPNVSATTTFYVSARSGLGTSTRVPVVASVYNTPPSVLLSSNPINNTSNPLCLGTSITFTANGGADLFEFSVDGVVKQAMSSSRVFTTNTLTNGQMVSVRSRYAVTLDGSLTENAWGTGALEDNILSASLSGLAANGYVNALKISPTEDKLVFGIAGKALNYRRIMIFLDTKSGGFNVSNYGDENGSLPDVRAFNYFNNNPSTFDSYFAADYCIAIATDAGEANYYADLIELKSGNSTKTYLGTAATGSPTAVMGVNKNNTGSSDYNLGFEVEVSKALVGYTGGDIKFFAFTMQDNSSSNYNVTNSFLSPATRTGDYGSGAIDYNLEAPNPVVVAGTALTPCYSTANMIMNFAASPTVATVGGNQSRCSLTSAVLGGNTPSIGTGVWSKKSGPGTAAFSDSSLGNATATVSAVGTYVFTWTISSGQCSVSSEDVTVVYNVTDTPTGLSNQNFCKLNSPKVSDLVAIGNNIEWFATAVGGTAIPVSTDLATGSYFAEQTNATTSCKSISRLQVDVIVDNPAGPMVGATQTFCNAAKVSDLSASGVAIKWYAAPTGGLPLNPNIVLVNGETYYATQTVTGTLSCESFPRTPTTVTINNTPVPTGSGSQAICNSGTISDLVASGLGTIKWYANLAGGSALSASTTLVSGTAYYASQTIGTCESATRYSLTVTINNPQIPVSGGNQSVCATDPLQTLVATATVSLGTIVWYDAMTNGNVVTSPFLNSIGSITYYAQNNIASCSSISRMPVTLEIKDSPFLNVTAKTCSPDLLTYTVDFIAASGSVIARAPAVGVIIGNSISNIPAGTNITISADKGNGCLETFAVTAPNCACAVINNPISGGDKSICEGQVNPTLSASVNSGETVDWYSTSSGGALITNNLNYTPIVTLPGVYTYYSEARKTVDGCLSSSRTAVSLTINSQSKPTGAATQTFCESQNATIGDLMAIGAGIKWYANAVGGSPLSTTDVLVDSEDYYASQTATTGLLCESVDRLKVIIIINKPAAPTTTDSNPVFCNSATVADLIVTGTNVKWYDSLGTLLTPSSVLVNGVYSATQTISGCESVSKLNVTVTINKPSVITLSDMAPIFCESTNASVASLTATATSGVNIKWYSSSTGNTPLPDSTPLTNALYYGSQTVSGCESSPRVVANVTINAPSSPTGNGIQSFCSSKFAKISDLIVTGSAPIVWYDAMVSGSSLLGTTPLVDGTKYYATQNVSGCESVNRLEVLAVIVDPLTPTADSVVPLFCESQNATLNSIVLKGIINNSNVIWYDAATGGTILSSNTMIAVGGNYYASQQSTTPLIGCESINRLMVSPVLDKQQSPIIDSVKQPTCGVNTGSVLFSGLPAGSWTIIPSIGSAVIGSGINYLFTGLVAANDYTFKISNANGCTSVTSTPVVKINVVPTAPIVPTVSYSIQPTCSIPTGTIVITPQTGMEYSLDGTTYQSSNELAGLSPNNYTLSVRNVLDATCSAVSGTTTKIDAVPTAPVVPTALSVVQPTCGTPSGTITIVSQTGMEYSLDGTTYQSSNEFAGLSPNNYTLSVRNVLDATCSSVSGTTTKINAVPVAPVVPTVLSIVQPTCGVPSGTIAVVSQTGMEYSLDGTTYQSSNVFAGLIPNNYALSVRNIGDVTCMASSLVNTTIDAKPLAPATPALLNVFQPSCSVPFGAIEIASIAGVEYSIGNGYQDNPEFLNLAPGNYKISVRYRNNVTCETFGSDQLVSAIPPDIQFESSWTCQSNKYELTASPLSNSYDPDAVEYIWKDQNGNAVGTNSNVLNVNDVIDATAETESFPLTYSLTVKSNSTSCETTSNVVIESIYCDIQKGISPDGNGSNDYFDLRLMDVKKLEVFNRYGLQVYSRSNYTDQWNGQTNSGEALPSATYYYVIEFNNGKSKTGWIYLIREN</sequence>